<evidence type="ECO:0000256" key="1">
    <source>
        <dbReference type="ARBA" id="ARBA00023015"/>
    </source>
</evidence>
<dbReference type="EMBL" id="JAJAQI010000006">
    <property type="protein sequence ID" value="MCB4821234.1"/>
    <property type="molecule type" value="Genomic_DNA"/>
</dbReference>
<dbReference type="InterPro" id="IPR036388">
    <property type="entry name" value="WH-like_DNA-bd_sf"/>
</dbReference>
<name>A0A9X1IC66_9PROT</name>
<reference evidence="6" key="1">
    <citation type="submission" date="2021-10" db="EMBL/GenBank/DDBJ databases">
        <title>Roseicella aerolatum sp. nov., isolated from aerosols of e-waste dismantling site.</title>
        <authorList>
            <person name="Qin T."/>
        </authorList>
    </citation>
    <scope>NUCLEOTIDE SEQUENCE</scope>
    <source>
        <strain evidence="6">GB24</strain>
    </source>
</reference>
<dbReference type="CDD" id="cd06171">
    <property type="entry name" value="Sigma70_r4"/>
    <property type="match status" value="1"/>
</dbReference>
<comment type="caution">
    <text evidence="6">The sequence shown here is derived from an EMBL/GenBank/DDBJ whole genome shotgun (WGS) entry which is preliminary data.</text>
</comment>
<dbReference type="InterPro" id="IPR007630">
    <property type="entry name" value="RNA_pol_sigma70_r4"/>
</dbReference>
<dbReference type="Gene3D" id="1.10.10.10">
    <property type="entry name" value="Winged helix-like DNA-binding domain superfamily/Winged helix DNA-binding domain"/>
    <property type="match status" value="1"/>
</dbReference>
<feature type="domain" description="RNA polymerase sigma-70 region 4" evidence="5">
    <location>
        <begin position="65"/>
        <end position="110"/>
    </location>
</feature>
<dbReference type="Proteomes" id="UP001139311">
    <property type="component" value="Unassembled WGS sequence"/>
</dbReference>
<dbReference type="SUPFAM" id="SSF88659">
    <property type="entry name" value="Sigma3 and sigma4 domains of RNA polymerase sigma factors"/>
    <property type="match status" value="1"/>
</dbReference>
<dbReference type="GO" id="GO:0016987">
    <property type="term" value="F:sigma factor activity"/>
    <property type="evidence" value="ECO:0007669"/>
    <property type="project" value="UniProtKB-KW"/>
</dbReference>
<dbReference type="InterPro" id="IPR013324">
    <property type="entry name" value="RNA_pol_sigma_r3/r4-like"/>
</dbReference>
<sequence length="120" mass="13025">MNDVFMGQCAAMAAYLPIDSLNTPCATEAHDLEAEEIGDSVADPSAPTEADLHIALLKPRVADFLETLPARERDIVHRHFWQGQSQVAIACELGLTQSGVSRALDRVVQRGRAFFGLGPH</sequence>
<evidence type="ECO:0000256" key="3">
    <source>
        <dbReference type="ARBA" id="ARBA00023125"/>
    </source>
</evidence>
<evidence type="ECO:0000256" key="2">
    <source>
        <dbReference type="ARBA" id="ARBA00023082"/>
    </source>
</evidence>
<dbReference type="GO" id="GO:0006352">
    <property type="term" value="P:DNA-templated transcription initiation"/>
    <property type="evidence" value="ECO:0007669"/>
    <property type="project" value="InterPro"/>
</dbReference>
<keyword evidence="3" id="KW-0238">DNA-binding</keyword>
<keyword evidence="4" id="KW-0804">Transcription</keyword>
<dbReference type="RefSeq" id="WP_226605667.1">
    <property type="nucleotide sequence ID" value="NZ_JAJAQI010000006.1"/>
</dbReference>
<dbReference type="PANTHER" id="PTHR30385">
    <property type="entry name" value="SIGMA FACTOR F FLAGELLAR"/>
    <property type="match status" value="1"/>
</dbReference>
<proteinExistence type="predicted"/>
<dbReference type="AlphaFoldDB" id="A0A9X1IC66"/>
<keyword evidence="7" id="KW-1185">Reference proteome</keyword>
<evidence type="ECO:0000313" key="6">
    <source>
        <dbReference type="EMBL" id="MCB4821234.1"/>
    </source>
</evidence>
<dbReference type="Pfam" id="PF04545">
    <property type="entry name" value="Sigma70_r4"/>
    <property type="match status" value="1"/>
</dbReference>
<evidence type="ECO:0000259" key="5">
    <source>
        <dbReference type="Pfam" id="PF04545"/>
    </source>
</evidence>
<gene>
    <name evidence="6" type="ORF">LHA35_05755</name>
</gene>
<protein>
    <submittedName>
        <fullName evidence="6">Sigma-70 family RNA polymerase sigma factor</fullName>
    </submittedName>
</protein>
<evidence type="ECO:0000256" key="4">
    <source>
        <dbReference type="ARBA" id="ARBA00023163"/>
    </source>
</evidence>
<organism evidence="6 7">
    <name type="scientific">Roseicella aerolata</name>
    <dbReference type="NCBI Taxonomy" id="2883479"/>
    <lineage>
        <taxon>Bacteria</taxon>
        <taxon>Pseudomonadati</taxon>
        <taxon>Pseudomonadota</taxon>
        <taxon>Alphaproteobacteria</taxon>
        <taxon>Acetobacterales</taxon>
        <taxon>Roseomonadaceae</taxon>
        <taxon>Roseicella</taxon>
    </lineage>
</organism>
<dbReference type="GO" id="GO:0003677">
    <property type="term" value="F:DNA binding"/>
    <property type="evidence" value="ECO:0007669"/>
    <property type="project" value="UniProtKB-KW"/>
</dbReference>
<accession>A0A9X1IC66</accession>
<evidence type="ECO:0000313" key="7">
    <source>
        <dbReference type="Proteomes" id="UP001139311"/>
    </source>
</evidence>
<keyword evidence="1" id="KW-0805">Transcription regulation</keyword>
<keyword evidence="2" id="KW-0731">Sigma factor</keyword>